<dbReference type="HOGENOM" id="CLU_007487_1_0_0"/>
<reference evidence="8" key="1">
    <citation type="submission" date="2011-04" db="EMBL/GenBank/DDBJ databases">
        <title>The complete genome of Thermodesulfatator indicus DSM 15286.</title>
        <authorList>
            <person name="Lucas S."/>
            <person name="Copeland A."/>
            <person name="Lapidus A."/>
            <person name="Bruce D."/>
            <person name="Goodwin L."/>
            <person name="Pitluck S."/>
            <person name="Peters L."/>
            <person name="Kyrpides N."/>
            <person name="Mavromatis K."/>
            <person name="Pagani I."/>
            <person name="Ivanova N."/>
            <person name="Saunders L."/>
            <person name="Detter J.C."/>
            <person name="Tapia R."/>
            <person name="Han C."/>
            <person name="Land M."/>
            <person name="Hauser L."/>
            <person name="Markowitz V."/>
            <person name="Cheng J.-F."/>
            <person name="Hugenholtz P."/>
            <person name="Woyke T."/>
            <person name="Wu D."/>
            <person name="Spring S."/>
            <person name="Schroeder M."/>
            <person name="Brambilla E."/>
            <person name="Klenk H.-P."/>
            <person name="Eisen J.A."/>
        </authorList>
    </citation>
    <scope>NUCLEOTIDE SEQUENCE [LARGE SCALE GENOMIC DNA]</scope>
    <source>
        <strain evidence="8">DSM 15286 / JCM 11887 / CIR29812</strain>
    </source>
</reference>
<dbReference type="GO" id="GO:0006508">
    <property type="term" value="P:proteolysis"/>
    <property type="evidence" value="ECO:0007669"/>
    <property type="project" value="InterPro"/>
</dbReference>
<gene>
    <name evidence="7" type="ordered locus">Thein_0626</name>
</gene>
<evidence type="ECO:0000256" key="4">
    <source>
        <dbReference type="SAM" id="Phobius"/>
    </source>
</evidence>
<dbReference type="InterPro" id="IPR007863">
    <property type="entry name" value="Peptidase_M16_C"/>
</dbReference>
<dbReference type="InterPro" id="IPR011249">
    <property type="entry name" value="Metalloenz_LuxS/M16"/>
</dbReference>
<keyword evidence="8" id="KW-1185">Reference proteome</keyword>
<sequence>MKQVKFLFFSFFIICLALKGVWAMEIAPGLYKTVLDNGLTLIVEENHRAPVVSVQVWVKAGSAYEKDDEAGITHLIEHMIFKGTEKRKPGEIADTIESFGGNINAFTSYDYTCYYVNGPSEILDTALDVLSDAIFHSVFDPTELEREKQVVLEEMRMRQDRPALALAEAVMQKAYLKYPYRRPIIGYPETVKAITRDDILKYMARRYRPAHMAVVIVGDVEAETALAKAATYFGQEPKKPPVEVNFPKEPPKKKPILVTLNKEVQEGYFQLALPGPSLLDKEAPVMDVIAAILGQGESSRLYRALRREKGIVHTVYAYTFTPKGPGLFEVAGTAPVENLRESLKEALVEIFRLKYEPVLPEELNKAKVMVAADFVYSRETMQGEARKLGAFEMITGDPLKAKAYLEAIKKVTPAQIKEVAQKFFTPQAVVAGLLAQNVSQIISQEELENLVEEAEMEASGITPEMERWVAPTVKKKLPNGLTVLITPQKDVPSLAMTLVFPGGLRFETKETNGLFRTLAGLWTKGTTKHSAEVLATLIESMGGEISGFSGRNTFGLKGVFLADYLDKALSIFAEIAENPAFSQDELEKLKPELLSALARQKDDPLQLAVKEFYRLLFSPHPYGLNILGSPEVIQNLTAEDIKKAYDSFVAPSRGVLAIVGDVDPEKVLPLIEKYFGTWQKEAPPLPEDKEPEPLLEPRISTINMDREQVHLILGFRGPDIFSQDRYAMEVLNAILAGQGGRLFKELRDKEALAYSVTSFLTLGINTGGIGFYIATEPAKKKLALAGLWQEITKITQEGVTDEEIKRAKRWLVGRYLTSLQTNSAQAMEQAVNEILGLGYNYGLRYIQKIQNVDWENINDVAKKYLQNQSYVLVTVGPIED</sequence>
<dbReference type="RefSeq" id="WP_013907252.1">
    <property type="nucleotide sequence ID" value="NC_015681.1"/>
</dbReference>
<organism evidence="7 8">
    <name type="scientific">Thermodesulfatator indicus (strain DSM 15286 / JCM 11887 / CIR29812)</name>
    <dbReference type="NCBI Taxonomy" id="667014"/>
    <lineage>
        <taxon>Bacteria</taxon>
        <taxon>Pseudomonadati</taxon>
        <taxon>Thermodesulfobacteriota</taxon>
        <taxon>Thermodesulfobacteria</taxon>
        <taxon>Thermodesulfobacteriales</taxon>
        <taxon>Thermodesulfatatoraceae</taxon>
        <taxon>Thermodesulfatator</taxon>
    </lineage>
</organism>
<dbReference type="STRING" id="667014.Thein_0626"/>
<dbReference type="PANTHER" id="PTHR11851:SF49">
    <property type="entry name" value="MITOCHONDRIAL-PROCESSING PEPTIDASE SUBUNIT ALPHA"/>
    <property type="match status" value="1"/>
</dbReference>
<dbReference type="GO" id="GO:0046872">
    <property type="term" value="F:metal ion binding"/>
    <property type="evidence" value="ECO:0007669"/>
    <property type="project" value="InterPro"/>
</dbReference>
<keyword evidence="4" id="KW-0812">Transmembrane</keyword>
<evidence type="ECO:0000256" key="1">
    <source>
        <dbReference type="ARBA" id="ARBA00001947"/>
    </source>
</evidence>
<evidence type="ECO:0000259" key="6">
    <source>
        <dbReference type="Pfam" id="PF05193"/>
    </source>
</evidence>
<reference evidence="7 8" key="2">
    <citation type="journal article" date="2012" name="Stand. Genomic Sci.">
        <title>Complete genome sequence of the thermophilic sulfate-reducing ocean bacterium Thermodesulfatator indicus type strain (CIR29812(T)).</title>
        <authorList>
            <person name="Anderson I."/>
            <person name="Saunders E."/>
            <person name="Lapidus A."/>
            <person name="Nolan M."/>
            <person name="Lucas S."/>
            <person name="Tice H."/>
            <person name="Del Rio T.G."/>
            <person name="Cheng J.F."/>
            <person name="Han C."/>
            <person name="Tapia R."/>
            <person name="Goodwin L.A."/>
            <person name="Pitluck S."/>
            <person name="Liolios K."/>
            <person name="Mavromatis K."/>
            <person name="Pagani I."/>
            <person name="Ivanova N."/>
            <person name="Mikhailova N."/>
            <person name="Pati A."/>
            <person name="Chen A."/>
            <person name="Palaniappan K."/>
            <person name="Land M."/>
            <person name="Hauser L."/>
            <person name="Jeffries C.D."/>
            <person name="Chang Y.J."/>
            <person name="Brambilla E.M."/>
            <person name="Rohde M."/>
            <person name="Spring S."/>
            <person name="Goker M."/>
            <person name="Detter J.C."/>
            <person name="Woyke T."/>
            <person name="Bristow J."/>
            <person name="Eisen J.A."/>
            <person name="Markowitz V."/>
            <person name="Hugenholtz P."/>
            <person name="Kyrpides N.C."/>
            <person name="Klenk H.P."/>
        </authorList>
    </citation>
    <scope>NUCLEOTIDE SEQUENCE [LARGE SCALE GENOMIC DNA]</scope>
    <source>
        <strain evidence="8">DSM 15286 / JCM 11887 / CIR29812</strain>
    </source>
</reference>
<dbReference type="EMBL" id="CP002683">
    <property type="protein sequence ID" value="AEH44507.1"/>
    <property type="molecule type" value="Genomic_DNA"/>
</dbReference>
<comment type="cofactor">
    <cofactor evidence="1">
        <name>Zn(2+)</name>
        <dbReference type="ChEBI" id="CHEBI:29105"/>
    </cofactor>
</comment>
<dbReference type="FunCoup" id="F8ABQ5">
    <property type="interactions" value="137"/>
</dbReference>
<dbReference type="InterPro" id="IPR001431">
    <property type="entry name" value="Pept_M16_Zn_BS"/>
</dbReference>
<dbReference type="AlphaFoldDB" id="F8ABQ5"/>
<feature type="domain" description="Peptidase M16 N-terminal" evidence="5">
    <location>
        <begin position="490"/>
        <end position="612"/>
    </location>
</feature>
<feature type="transmembrane region" description="Helical" evidence="4">
    <location>
        <begin position="751"/>
        <end position="774"/>
    </location>
</feature>
<dbReference type="InterPro" id="IPR050361">
    <property type="entry name" value="MPP/UQCRC_Complex"/>
</dbReference>
<evidence type="ECO:0000313" key="8">
    <source>
        <dbReference type="Proteomes" id="UP000006793"/>
    </source>
</evidence>
<dbReference type="Pfam" id="PF05193">
    <property type="entry name" value="Peptidase_M16_C"/>
    <property type="match status" value="2"/>
</dbReference>
<protein>
    <submittedName>
        <fullName evidence="7">Peptidase M16 domain protein</fullName>
    </submittedName>
</protein>
<dbReference type="Proteomes" id="UP000006793">
    <property type="component" value="Chromosome"/>
</dbReference>
<dbReference type="GO" id="GO:0004222">
    <property type="term" value="F:metalloendopeptidase activity"/>
    <property type="evidence" value="ECO:0007669"/>
    <property type="project" value="InterPro"/>
</dbReference>
<evidence type="ECO:0000313" key="7">
    <source>
        <dbReference type="EMBL" id="AEH44507.1"/>
    </source>
</evidence>
<dbReference type="InParanoid" id="F8ABQ5"/>
<dbReference type="OrthoDB" id="9811314at2"/>
<dbReference type="Gene3D" id="3.30.830.10">
    <property type="entry name" value="Metalloenzyme, LuxS/M16 peptidase-like"/>
    <property type="match status" value="4"/>
</dbReference>
<dbReference type="PROSITE" id="PS00143">
    <property type="entry name" value="INSULINASE"/>
    <property type="match status" value="1"/>
</dbReference>
<evidence type="ECO:0000256" key="3">
    <source>
        <dbReference type="RuleBase" id="RU004447"/>
    </source>
</evidence>
<evidence type="ECO:0000256" key="2">
    <source>
        <dbReference type="ARBA" id="ARBA00007261"/>
    </source>
</evidence>
<keyword evidence="4" id="KW-1133">Transmembrane helix</keyword>
<dbReference type="InterPro" id="IPR011765">
    <property type="entry name" value="Pept_M16_N"/>
</dbReference>
<dbReference type="eggNOG" id="COG0612">
    <property type="taxonomic scope" value="Bacteria"/>
</dbReference>
<dbReference type="PaxDb" id="667014-Thein_0626"/>
<evidence type="ECO:0000259" key="5">
    <source>
        <dbReference type="Pfam" id="PF00675"/>
    </source>
</evidence>
<name>F8ABQ5_THEID</name>
<keyword evidence="4" id="KW-0472">Membrane</keyword>
<comment type="similarity">
    <text evidence="2 3">Belongs to the peptidase M16 family.</text>
</comment>
<dbReference type="KEGG" id="tid:Thein_0626"/>
<accession>F8ABQ5</accession>
<feature type="domain" description="Peptidase M16 N-terminal" evidence="5">
    <location>
        <begin position="42"/>
        <end position="185"/>
    </location>
</feature>
<dbReference type="Pfam" id="PF00675">
    <property type="entry name" value="Peptidase_M16"/>
    <property type="match status" value="2"/>
</dbReference>
<dbReference type="SUPFAM" id="SSF63411">
    <property type="entry name" value="LuxS/MPP-like metallohydrolase"/>
    <property type="match status" value="4"/>
</dbReference>
<feature type="domain" description="Peptidase M16 C-terminal" evidence="6">
    <location>
        <begin position="194"/>
        <end position="367"/>
    </location>
</feature>
<dbReference type="PANTHER" id="PTHR11851">
    <property type="entry name" value="METALLOPROTEASE"/>
    <property type="match status" value="1"/>
</dbReference>
<proteinExistence type="inferred from homology"/>
<feature type="domain" description="Peptidase M16 C-terminal" evidence="6">
    <location>
        <begin position="635"/>
        <end position="809"/>
    </location>
</feature>